<sequence>MNQIDEIWDKLVANGFKVSTDTRKDVSGSIFFALEGEIFDGRTFVKDALAKGAIGVVTENTLDTLQKLARRYRDTFNIPIIAIGGSNGKTTTRELMRAVLETSFKVHTTKSNLNNHIGLPLSILSMNKSTEIGIFEIGANHLGEHTSLLEILNPTHVIVTNSGLDHLEGFGLPANVEKANEEINEWARKHGAIIFAGSDQGLKIVTSLPLTLTKDGKEYKTQMVGDYNLENINRALSVGLFFKINIERALKAINKYSPTEQRSQLLIRDGIHFVIDCYNANPTSMILSLESFVRSAVEPRGIILGDMLELGSYADEEHERIINFVNRQKLDTVVLIGKQFKQALNEKSFKNFWFEDSDSAREWFSKQKFTGYTFLLKGSRGMKVERILEK</sequence>
<protein>
    <recommendedName>
        <fullName evidence="8">UDP-N-acetylmuramoyl-tripeptide--D-alanyl-D-alanine ligase</fullName>
    </recommendedName>
</protein>
<evidence type="ECO:0000256" key="1">
    <source>
        <dbReference type="ARBA" id="ARBA00022598"/>
    </source>
</evidence>
<dbReference type="Proteomes" id="UP000178175">
    <property type="component" value="Unassembled WGS sequence"/>
</dbReference>
<evidence type="ECO:0000256" key="3">
    <source>
        <dbReference type="ARBA" id="ARBA00022840"/>
    </source>
</evidence>
<dbReference type="Pfam" id="PF08245">
    <property type="entry name" value="Mur_ligase_M"/>
    <property type="match status" value="1"/>
</dbReference>
<proteinExistence type="predicted"/>
<feature type="domain" description="Mur ligase C-terminal" evidence="4">
    <location>
        <begin position="264"/>
        <end position="379"/>
    </location>
</feature>
<dbReference type="SUPFAM" id="SSF63418">
    <property type="entry name" value="MurE/MurF N-terminal domain"/>
    <property type="match status" value="1"/>
</dbReference>
<dbReference type="InterPro" id="IPR036565">
    <property type="entry name" value="Mur-like_cat_sf"/>
</dbReference>
<dbReference type="InterPro" id="IPR004101">
    <property type="entry name" value="Mur_ligase_C"/>
</dbReference>
<dbReference type="Gene3D" id="3.90.190.20">
    <property type="entry name" value="Mur ligase, C-terminal domain"/>
    <property type="match status" value="1"/>
</dbReference>
<evidence type="ECO:0000313" key="7">
    <source>
        <dbReference type="Proteomes" id="UP000178175"/>
    </source>
</evidence>
<dbReference type="SUPFAM" id="SSF53244">
    <property type="entry name" value="MurD-like peptide ligases, peptide-binding domain"/>
    <property type="match status" value="1"/>
</dbReference>
<dbReference type="InterPro" id="IPR051046">
    <property type="entry name" value="MurCDEF_CellWall_CoF430Synth"/>
</dbReference>
<dbReference type="Gene3D" id="3.40.1390.10">
    <property type="entry name" value="MurE/MurF, N-terminal domain"/>
    <property type="match status" value="1"/>
</dbReference>
<comment type="caution">
    <text evidence="6">The sequence shown here is derived from an EMBL/GenBank/DDBJ whole genome shotgun (WGS) entry which is preliminary data.</text>
</comment>
<dbReference type="InterPro" id="IPR013221">
    <property type="entry name" value="Mur_ligase_cen"/>
</dbReference>
<keyword evidence="2" id="KW-0547">Nucleotide-binding</keyword>
<evidence type="ECO:0000313" key="6">
    <source>
        <dbReference type="EMBL" id="OHA96819.1"/>
    </source>
</evidence>
<gene>
    <name evidence="6" type="ORF">A3C70_00500</name>
</gene>
<dbReference type="PANTHER" id="PTHR43024:SF1">
    <property type="entry name" value="UDP-N-ACETYLMURAMOYL-TRIPEPTIDE--D-ALANYL-D-ALANINE LIGASE"/>
    <property type="match status" value="1"/>
</dbReference>
<dbReference type="InterPro" id="IPR035911">
    <property type="entry name" value="MurE/MurF_N"/>
</dbReference>
<evidence type="ECO:0000256" key="2">
    <source>
        <dbReference type="ARBA" id="ARBA00022741"/>
    </source>
</evidence>
<dbReference type="Gene3D" id="3.40.1190.10">
    <property type="entry name" value="Mur-like, catalytic domain"/>
    <property type="match status" value="1"/>
</dbReference>
<dbReference type="Pfam" id="PF02875">
    <property type="entry name" value="Mur_ligase_C"/>
    <property type="match status" value="1"/>
</dbReference>
<dbReference type="GO" id="GO:0005524">
    <property type="term" value="F:ATP binding"/>
    <property type="evidence" value="ECO:0007669"/>
    <property type="project" value="UniProtKB-KW"/>
</dbReference>
<reference evidence="6 7" key="1">
    <citation type="journal article" date="2016" name="Nat. Commun.">
        <title>Thousands of microbial genomes shed light on interconnected biogeochemical processes in an aquifer system.</title>
        <authorList>
            <person name="Anantharaman K."/>
            <person name="Brown C.T."/>
            <person name="Hug L.A."/>
            <person name="Sharon I."/>
            <person name="Castelle C.J."/>
            <person name="Probst A.J."/>
            <person name="Thomas B.C."/>
            <person name="Singh A."/>
            <person name="Wilkins M.J."/>
            <person name="Karaoz U."/>
            <person name="Brodie E.L."/>
            <person name="Williams K.H."/>
            <person name="Hubbard S.S."/>
            <person name="Banfield J.F."/>
        </authorList>
    </citation>
    <scope>NUCLEOTIDE SEQUENCE [LARGE SCALE GENOMIC DNA]</scope>
</reference>
<dbReference type="GO" id="GO:0016881">
    <property type="term" value="F:acid-amino acid ligase activity"/>
    <property type="evidence" value="ECO:0007669"/>
    <property type="project" value="InterPro"/>
</dbReference>
<name>A0A1G2TJF7_9BACT</name>
<evidence type="ECO:0008006" key="8">
    <source>
        <dbReference type="Google" id="ProtNLM"/>
    </source>
</evidence>
<dbReference type="InterPro" id="IPR036615">
    <property type="entry name" value="Mur_ligase_C_dom_sf"/>
</dbReference>
<accession>A0A1G2TJF7</accession>
<dbReference type="EMBL" id="MHVR01000004">
    <property type="protein sequence ID" value="OHA96819.1"/>
    <property type="molecule type" value="Genomic_DNA"/>
</dbReference>
<keyword evidence="3" id="KW-0067">ATP-binding</keyword>
<dbReference type="PANTHER" id="PTHR43024">
    <property type="entry name" value="UDP-N-ACETYLMURAMOYL-TRIPEPTIDE--D-ALANYL-D-ALANINE LIGASE"/>
    <property type="match status" value="1"/>
</dbReference>
<keyword evidence="1" id="KW-0436">Ligase</keyword>
<organism evidence="6 7">
    <name type="scientific">Candidatus Zambryskibacteria bacterium RIFCSPHIGHO2_02_FULL_43_14</name>
    <dbReference type="NCBI Taxonomy" id="1802748"/>
    <lineage>
        <taxon>Bacteria</taxon>
        <taxon>Candidatus Zambryskiibacteriota</taxon>
    </lineage>
</organism>
<evidence type="ECO:0000259" key="5">
    <source>
        <dbReference type="Pfam" id="PF08245"/>
    </source>
</evidence>
<feature type="domain" description="Mur ligase central" evidence="5">
    <location>
        <begin position="83"/>
        <end position="200"/>
    </location>
</feature>
<dbReference type="AlphaFoldDB" id="A0A1G2TJF7"/>
<dbReference type="SUPFAM" id="SSF53623">
    <property type="entry name" value="MurD-like peptide ligases, catalytic domain"/>
    <property type="match status" value="1"/>
</dbReference>
<evidence type="ECO:0000259" key="4">
    <source>
        <dbReference type="Pfam" id="PF02875"/>
    </source>
</evidence>